<evidence type="ECO:0000313" key="2">
    <source>
        <dbReference type="EMBL" id="MBB5222808.1"/>
    </source>
</evidence>
<name>A0A840SQQ9_9RHOB</name>
<feature type="domain" description="Thioredoxin-like fold" evidence="1">
    <location>
        <begin position="33"/>
        <end position="116"/>
    </location>
</feature>
<accession>A0A840SQQ9</accession>
<organism evidence="2 3">
    <name type="scientific">Amaricoccus macauensis</name>
    <dbReference type="NCBI Taxonomy" id="57001"/>
    <lineage>
        <taxon>Bacteria</taxon>
        <taxon>Pseudomonadati</taxon>
        <taxon>Pseudomonadota</taxon>
        <taxon>Alphaproteobacteria</taxon>
        <taxon>Rhodobacterales</taxon>
        <taxon>Paracoccaceae</taxon>
        <taxon>Amaricoccus</taxon>
    </lineage>
</organism>
<evidence type="ECO:0000259" key="1">
    <source>
        <dbReference type="Pfam" id="PF13098"/>
    </source>
</evidence>
<gene>
    <name evidence="2" type="ORF">HNP73_002744</name>
</gene>
<dbReference type="Proteomes" id="UP000549457">
    <property type="component" value="Unassembled WGS sequence"/>
</dbReference>
<proteinExistence type="predicted"/>
<dbReference type="Gene3D" id="3.40.30.10">
    <property type="entry name" value="Glutaredoxin"/>
    <property type="match status" value="1"/>
</dbReference>
<dbReference type="SUPFAM" id="SSF52833">
    <property type="entry name" value="Thioredoxin-like"/>
    <property type="match status" value="1"/>
</dbReference>
<reference evidence="2 3" key="1">
    <citation type="submission" date="2020-08" db="EMBL/GenBank/DDBJ databases">
        <title>Genomic Encyclopedia of Type Strains, Phase IV (KMG-IV): sequencing the most valuable type-strain genomes for metagenomic binning, comparative biology and taxonomic classification.</title>
        <authorList>
            <person name="Goeker M."/>
        </authorList>
    </citation>
    <scope>NUCLEOTIDE SEQUENCE [LARGE SCALE GENOMIC DNA]</scope>
    <source>
        <strain evidence="2 3">DSM 101730</strain>
    </source>
</reference>
<dbReference type="InterPro" id="IPR036249">
    <property type="entry name" value="Thioredoxin-like_sf"/>
</dbReference>
<keyword evidence="3" id="KW-1185">Reference proteome</keyword>
<dbReference type="CDD" id="cd02951">
    <property type="entry name" value="SoxW"/>
    <property type="match status" value="1"/>
</dbReference>
<sequence length="174" mass="19853">MPHAAVLGDDGLHKAAWMRETFKDLRDDLAEANAEGLRLMVMIEQRGCIYCTRMHEEVYPVPAIDAYLKEHYFAIQLNMFGDVPVTDFDGTTLPEKDMVKRWGVLFTPTTMFFPEEVPEAVTAPDAAIATMPGSFGKQTFLNLLTWVNEKGYLTDEPFQKYHARMLEIEGQEQE</sequence>
<dbReference type="AlphaFoldDB" id="A0A840SQQ9"/>
<dbReference type="InterPro" id="IPR012336">
    <property type="entry name" value="Thioredoxin-like_fold"/>
</dbReference>
<dbReference type="Pfam" id="PF13098">
    <property type="entry name" value="Thioredoxin_2"/>
    <property type="match status" value="1"/>
</dbReference>
<evidence type="ECO:0000313" key="3">
    <source>
        <dbReference type="Proteomes" id="UP000549457"/>
    </source>
</evidence>
<dbReference type="InterPro" id="IPR041737">
    <property type="entry name" value="SoxW"/>
</dbReference>
<protein>
    <submittedName>
        <fullName evidence="2">Thioredoxin-related protein</fullName>
    </submittedName>
</protein>
<dbReference type="EMBL" id="JACHFM010000002">
    <property type="protein sequence ID" value="MBB5222808.1"/>
    <property type="molecule type" value="Genomic_DNA"/>
</dbReference>
<comment type="caution">
    <text evidence="2">The sequence shown here is derived from an EMBL/GenBank/DDBJ whole genome shotgun (WGS) entry which is preliminary data.</text>
</comment>